<evidence type="ECO:0000313" key="4">
    <source>
        <dbReference type="Proteomes" id="UP001206357"/>
    </source>
</evidence>
<evidence type="ECO:0000256" key="1">
    <source>
        <dbReference type="SAM" id="MobiDB-lite"/>
    </source>
</evidence>
<comment type="caution">
    <text evidence="3">The sequence shown here is derived from an EMBL/GenBank/DDBJ whole genome shotgun (WGS) entry which is preliminary data.</text>
</comment>
<dbReference type="EMBL" id="JANKAU010000001">
    <property type="protein sequence ID" value="MCR1914098.1"/>
    <property type="molecule type" value="Genomic_DNA"/>
</dbReference>
<sequence length="83" mass="8980">MKSVRKTIKLFLLLGLVSVSVNTYKNNPTVRTATNDSISTLKEKISTLDASDLNPLKLVPPKVSDQPSDQTLSSESAKSASNF</sequence>
<name>A0AAW5LY01_LACJH</name>
<gene>
    <name evidence="3" type="ORF">NSA17_01510</name>
</gene>
<evidence type="ECO:0000256" key="2">
    <source>
        <dbReference type="SAM" id="SignalP"/>
    </source>
</evidence>
<organism evidence="3 4">
    <name type="scientific">Lactobacillus johnsonii</name>
    <dbReference type="NCBI Taxonomy" id="33959"/>
    <lineage>
        <taxon>Bacteria</taxon>
        <taxon>Bacillati</taxon>
        <taxon>Bacillota</taxon>
        <taxon>Bacilli</taxon>
        <taxon>Lactobacillales</taxon>
        <taxon>Lactobacillaceae</taxon>
        <taxon>Lactobacillus</taxon>
    </lineage>
</organism>
<evidence type="ECO:0000313" key="3">
    <source>
        <dbReference type="EMBL" id="MCR1914098.1"/>
    </source>
</evidence>
<feature type="compositionally biased region" description="Polar residues" evidence="1">
    <location>
        <begin position="65"/>
        <end position="83"/>
    </location>
</feature>
<reference evidence="3" key="1">
    <citation type="submission" date="2022-07" db="EMBL/GenBank/DDBJ databases">
        <title>Enhanced cultured diversity of the mouse gut microbiota enables custom-made synthetic communities.</title>
        <authorList>
            <person name="Afrizal A."/>
        </authorList>
    </citation>
    <scope>NUCLEOTIDE SEQUENCE</scope>
    <source>
        <strain evidence="3">DSM 100219</strain>
    </source>
</reference>
<proteinExistence type="predicted"/>
<dbReference type="RefSeq" id="WP_146283052.1">
    <property type="nucleotide sequence ID" value="NZ_CABIWE010000005.1"/>
</dbReference>
<dbReference type="AlphaFoldDB" id="A0AAW5LY01"/>
<accession>A0AAW5LY01</accession>
<dbReference type="Proteomes" id="UP001206357">
    <property type="component" value="Unassembled WGS sequence"/>
</dbReference>
<feature type="region of interest" description="Disordered" evidence="1">
    <location>
        <begin position="56"/>
        <end position="83"/>
    </location>
</feature>
<feature type="chain" id="PRO_5043476217" evidence="2">
    <location>
        <begin position="26"/>
        <end position="83"/>
    </location>
</feature>
<keyword evidence="2" id="KW-0732">Signal</keyword>
<protein>
    <submittedName>
        <fullName evidence="3">Uncharacterized protein</fullName>
    </submittedName>
</protein>
<feature type="signal peptide" evidence="2">
    <location>
        <begin position="1"/>
        <end position="25"/>
    </location>
</feature>